<evidence type="ECO:0000256" key="3">
    <source>
        <dbReference type="ARBA" id="ARBA00022692"/>
    </source>
</evidence>
<dbReference type="InterPro" id="IPR050833">
    <property type="entry name" value="Poly_Biosynth_Transport"/>
</dbReference>
<dbReference type="EMBL" id="NVSR01000064">
    <property type="protein sequence ID" value="PCI27316.1"/>
    <property type="molecule type" value="Genomic_DNA"/>
</dbReference>
<feature type="transmembrane region" description="Helical" evidence="6">
    <location>
        <begin position="106"/>
        <end position="128"/>
    </location>
</feature>
<evidence type="ECO:0000256" key="2">
    <source>
        <dbReference type="ARBA" id="ARBA00022475"/>
    </source>
</evidence>
<evidence type="ECO:0000256" key="1">
    <source>
        <dbReference type="ARBA" id="ARBA00004651"/>
    </source>
</evidence>
<dbReference type="PANTHER" id="PTHR30250">
    <property type="entry name" value="PST FAMILY PREDICTED COLANIC ACID TRANSPORTER"/>
    <property type="match status" value="1"/>
</dbReference>
<feature type="transmembrane region" description="Helical" evidence="6">
    <location>
        <begin position="173"/>
        <end position="197"/>
    </location>
</feature>
<dbReference type="PANTHER" id="PTHR30250:SF11">
    <property type="entry name" value="O-ANTIGEN TRANSPORTER-RELATED"/>
    <property type="match status" value="1"/>
</dbReference>
<proteinExistence type="predicted"/>
<dbReference type="Proteomes" id="UP000218113">
    <property type="component" value="Unassembled WGS sequence"/>
</dbReference>
<accession>A0A2A4T112</accession>
<evidence type="ECO:0000313" key="8">
    <source>
        <dbReference type="Proteomes" id="UP000218113"/>
    </source>
</evidence>
<sequence>MAALLRIEKQYNSNIYIFHPPITNKHSKRNVFLKIPNSLIYLSGPLLNAGVSFVALSIFTQFLSPEDFGYFTIFKIYSQIATIIIIFNSFQLLLQKNYTNSSSLGGFHITLFLFSSLVAIFLVGLSWLAKDGIAYLIQIPSEWVLPFTFYGWINFCQLLWMNTQQAREKAWSFVLLQSLSALTAIGVSLYLVVEIGFDWTGRFYGALAASLLLISLFLILSLFTRKFSWGKPSFTQAREIFQFGFPLFPQALGAWVVSSIDRIYLTHMVGIAVTGIYSLAFAVANVFIMLITAVNRSFMPKLFAQLSLGTQESQELAVKNILKVDLFYLLAAFLGCLITPFFFSNFIHLKFYGATDFLYWLLPAYALYGITQNHLNIIIFSKKTKAASWSTDSLAAVINIALCPLMIYFFGAVGAAQSTFVCYLIAAFTSWYAANRVLPLPWLSALKVS</sequence>
<evidence type="ECO:0000256" key="6">
    <source>
        <dbReference type="SAM" id="Phobius"/>
    </source>
</evidence>
<feature type="transmembrane region" description="Helical" evidence="6">
    <location>
        <begin position="143"/>
        <end position="161"/>
    </location>
</feature>
<gene>
    <name evidence="7" type="ORF">COB67_08740</name>
</gene>
<organism evidence="7 8">
    <name type="scientific">SAR324 cluster bacterium</name>
    <dbReference type="NCBI Taxonomy" id="2024889"/>
    <lineage>
        <taxon>Bacteria</taxon>
        <taxon>Deltaproteobacteria</taxon>
        <taxon>SAR324 cluster</taxon>
    </lineage>
</organism>
<keyword evidence="5 6" id="KW-0472">Membrane</keyword>
<comment type="caution">
    <text evidence="7">The sequence shown here is derived from an EMBL/GenBank/DDBJ whole genome shotgun (WGS) entry which is preliminary data.</text>
</comment>
<dbReference type="Pfam" id="PF13440">
    <property type="entry name" value="Polysacc_synt_3"/>
    <property type="match status" value="1"/>
</dbReference>
<feature type="transmembrane region" description="Helical" evidence="6">
    <location>
        <begin position="326"/>
        <end position="347"/>
    </location>
</feature>
<name>A0A2A4T112_9DELT</name>
<evidence type="ECO:0000313" key="7">
    <source>
        <dbReference type="EMBL" id="PCI27316.1"/>
    </source>
</evidence>
<reference evidence="8" key="1">
    <citation type="submission" date="2017-08" db="EMBL/GenBank/DDBJ databases">
        <title>A dynamic microbial community with high functional redundancy inhabits the cold, oxic subseafloor aquifer.</title>
        <authorList>
            <person name="Tully B.J."/>
            <person name="Wheat C.G."/>
            <person name="Glazer B.T."/>
            <person name="Huber J.A."/>
        </authorList>
    </citation>
    <scope>NUCLEOTIDE SEQUENCE [LARGE SCALE GENOMIC DNA]</scope>
</reference>
<dbReference type="AlphaFoldDB" id="A0A2A4T112"/>
<evidence type="ECO:0000256" key="4">
    <source>
        <dbReference type="ARBA" id="ARBA00022989"/>
    </source>
</evidence>
<feature type="transmembrane region" description="Helical" evidence="6">
    <location>
        <begin position="359"/>
        <end position="381"/>
    </location>
</feature>
<keyword evidence="2" id="KW-1003">Cell membrane</keyword>
<feature type="transmembrane region" description="Helical" evidence="6">
    <location>
        <begin position="243"/>
        <end position="265"/>
    </location>
</feature>
<feature type="transmembrane region" description="Helical" evidence="6">
    <location>
        <begin position="76"/>
        <end position="94"/>
    </location>
</feature>
<protein>
    <submittedName>
        <fullName evidence="7">Uncharacterized protein</fullName>
    </submittedName>
</protein>
<comment type="subcellular location">
    <subcellularLocation>
        <location evidence="1">Cell membrane</location>
        <topology evidence="1">Multi-pass membrane protein</topology>
    </subcellularLocation>
</comment>
<feature type="transmembrane region" description="Helical" evidence="6">
    <location>
        <begin position="271"/>
        <end position="294"/>
    </location>
</feature>
<keyword evidence="3 6" id="KW-0812">Transmembrane</keyword>
<feature type="transmembrane region" description="Helical" evidence="6">
    <location>
        <begin position="393"/>
        <end position="410"/>
    </location>
</feature>
<keyword evidence="4 6" id="KW-1133">Transmembrane helix</keyword>
<dbReference type="GO" id="GO:0005886">
    <property type="term" value="C:plasma membrane"/>
    <property type="evidence" value="ECO:0007669"/>
    <property type="project" value="UniProtKB-SubCell"/>
</dbReference>
<evidence type="ECO:0000256" key="5">
    <source>
        <dbReference type="ARBA" id="ARBA00023136"/>
    </source>
</evidence>
<feature type="transmembrane region" description="Helical" evidence="6">
    <location>
        <begin position="39"/>
        <end position="64"/>
    </location>
</feature>
<feature type="transmembrane region" description="Helical" evidence="6">
    <location>
        <begin position="203"/>
        <end position="223"/>
    </location>
</feature>